<gene>
    <name evidence="1" type="ORF">JGI8_01724</name>
</gene>
<evidence type="ECO:0000313" key="2">
    <source>
        <dbReference type="Proteomes" id="UP000182200"/>
    </source>
</evidence>
<dbReference type="Proteomes" id="UP000182200">
    <property type="component" value="Unassembled WGS sequence"/>
</dbReference>
<dbReference type="Gene3D" id="3.10.20.310">
    <property type="entry name" value="membrane protein fhac"/>
    <property type="match status" value="1"/>
</dbReference>
<evidence type="ECO:0000313" key="1">
    <source>
        <dbReference type="EMBL" id="CUS92746.1"/>
    </source>
</evidence>
<organism evidence="1 2">
    <name type="scientific">Candidatus Kryptonium thompsonii</name>
    <dbReference type="NCBI Taxonomy" id="1633631"/>
    <lineage>
        <taxon>Bacteria</taxon>
        <taxon>Pseudomonadati</taxon>
        <taxon>Candidatus Kryptoniota</taxon>
        <taxon>Candidatus Kryptonium</taxon>
    </lineage>
</organism>
<accession>A0ABM9UX37</accession>
<name>A0ABM9UX37_9BACT</name>
<proteinExistence type="predicted"/>
<keyword evidence="2" id="KW-1185">Reference proteome</keyword>
<dbReference type="EMBL" id="CZVI01000030">
    <property type="protein sequence ID" value="CUS92746.1"/>
    <property type="molecule type" value="Genomic_DNA"/>
</dbReference>
<protein>
    <submittedName>
        <fullName evidence="1">Uncharacterized protein</fullName>
    </submittedName>
</protein>
<sequence>MRRFLSYIFLILFLVSNLFAQQQEVYKILGISVEGNTVVQPSAIIANSGLKVGDEISFTRVGNILISGDKIRNAIKQLWALRVFKKVSIEIENQVKYFTPSCAHASTTSLTDLIPSLCPATLGNPLFLAHRPFPSIIIAMCLGISPLDFNSS</sequence>
<reference evidence="1 2" key="1">
    <citation type="submission" date="2015-11" db="EMBL/GenBank/DDBJ databases">
        <authorList>
            <person name="Varghese N."/>
        </authorList>
    </citation>
    <scope>NUCLEOTIDE SEQUENCE [LARGE SCALE GENOMIC DNA]</scope>
    <source>
        <strain evidence="1 2">JGI-8</strain>
    </source>
</reference>
<comment type="caution">
    <text evidence="1">The sequence shown here is derived from an EMBL/GenBank/DDBJ whole genome shotgun (WGS) entry which is preliminary data.</text>
</comment>